<keyword evidence="2" id="KW-1185">Reference proteome</keyword>
<evidence type="ECO:0000313" key="2">
    <source>
        <dbReference type="Proteomes" id="UP000654918"/>
    </source>
</evidence>
<proteinExistence type="predicted"/>
<comment type="caution">
    <text evidence="1">The sequence shown here is derived from an EMBL/GenBank/DDBJ whole genome shotgun (WGS) entry which is preliminary data.</text>
</comment>
<sequence length="100" mass="11153">MRIEERDQVTDMVTLEISLTYFMWTGSLVPGYLGLDLALDLFVAESDNGEPRPSSQWHLANVWYVANGLHDAHRGGCSDYVDDVPDEARGVASVGRRGRK</sequence>
<organism evidence="1 2">
    <name type="scientific">Colletotrichum plurivorum</name>
    <dbReference type="NCBI Taxonomy" id="2175906"/>
    <lineage>
        <taxon>Eukaryota</taxon>
        <taxon>Fungi</taxon>
        <taxon>Dikarya</taxon>
        <taxon>Ascomycota</taxon>
        <taxon>Pezizomycotina</taxon>
        <taxon>Sordariomycetes</taxon>
        <taxon>Hypocreomycetidae</taxon>
        <taxon>Glomerellales</taxon>
        <taxon>Glomerellaceae</taxon>
        <taxon>Colletotrichum</taxon>
        <taxon>Colletotrichum orchidearum species complex</taxon>
    </lineage>
</organism>
<name>A0A8H6MQF1_9PEZI</name>
<reference evidence="1" key="1">
    <citation type="journal article" date="2020" name="Phytopathology">
        <title>Genome Sequence Resources of Colletotrichum truncatum, C. plurivorum, C. musicola, and C. sojae: Four Species Pathogenic to Soybean (Glycine max).</title>
        <authorList>
            <person name="Rogerio F."/>
            <person name="Boufleur T.R."/>
            <person name="Ciampi-Guillardi M."/>
            <person name="Sukno S.A."/>
            <person name="Thon M.R."/>
            <person name="Massola Junior N.S."/>
            <person name="Baroncelli R."/>
        </authorList>
    </citation>
    <scope>NUCLEOTIDE SEQUENCE</scope>
    <source>
        <strain evidence="1">LFN00145</strain>
    </source>
</reference>
<protein>
    <submittedName>
        <fullName evidence="1">Uncharacterized protein</fullName>
    </submittedName>
</protein>
<gene>
    <name evidence="1" type="ORF">CPLU01_16059</name>
</gene>
<dbReference type="AlphaFoldDB" id="A0A8H6MQF1"/>
<dbReference type="EMBL" id="WIGO01000815">
    <property type="protein sequence ID" value="KAF6804406.1"/>
    <property type="molecule type" value="Genomic_DNA"/>
</dbReference>
<accession>A0A8H6MQF1</accession>
<evidence type="ECO:0000313" key="1">
    <source>
        <dbReference type="EMBL" id="KAF6804406.1"/>
    </source>
</evidence>
<dbReference type="Proteomes" id="UP000654918">
    <property type="component" value="Unassembled WGS sequence"/>
</dbReference>